<feature type="non-terminal residue" evidence="1">
    <location>
        <position position="1"/>
    </location>
</feature>
<evidence type="ECO:0000313" key="1">
    <source>
        <dbReference type="EMBL" id="GAF77427.1"/>
    </source>
</evidence>
<proteinExistence type="predicted"/>
<dbReference type="AlphaFoldDB" id="X0SNI3"/>
<comment type="caution">
    <text evidence="1">The sequence shown here is derived from an EMBL/GenBank/DDBJ whole genome shotgun (WGS) entry which is preliminary data.</text>
</comment>
<reference evidence="1" key="1">
    <citation type="journal article" date="2014" name="Front. Microbiol.">
        <title>High frequency of phylogenetically diverse reductive dehalogenase-homologous genes in deep subseafloor sedimentary metagenomes.</title>
        <authorList>
            <person name="Kawai M."/>
            <person name="Futagami T."/>
            <person name="Toyoda A."/>
            <person name="Takaki Y."/>
            <person name="Nishi S."/>
            <person name="Hori S."/>
            <person name="Arai W."/>
            <person name="Tsubouchi T."/>
            <person name="Morono Y."/>
            <person name="Uchiyama I."/>
            <person name="Ito T."/>
            <person name="Fujiyama A."/>
            <person name="Inagaki F."/>
            <person name="Takami H."/>
        </authorList>
    </citation>
    <scope>NUCLEOTIDE SEQUENCE</scope>
    <source>
        <strain evidence="1">Expedition CK06-06</strain>
    </source>
</reference>
<sequence length="90" mass="10533">DCCYTETFGDYYIGENSFTFIGTSAIYEYSSSYSIDGKPMAGPLICLLENLLKNNKDINIRNLKNYKTFFKDNNIKQKLIIKQYNIKYKK</sequence>
<protein>
    <submittedName>
        <fullName evidence="1">Uncharacterized protein</fullName>
    </submittedName>
</protein>
<gene>
    <name evidence="1" type="ORF">S01H1_13633</name>
</gene>
<name>X0SNI3_9ZZZZ</name>
<dbReference type="EMBL" id="BARS01007041">
    <property type="protein sequence ID" value="GAF77427.1"/>
    <property type="molecule type" value="Genomic_DNA"/>
</dbReference>
<accession>X0SNI3</accession>
<organism evidence="1">
    <name type="scientific">marine sediment metagenome</name>
    <dbReference type="NCBI Taxonomy" id="412755"/>
    <lineage>
        <taxon>unclassified sequences</taxon>
        <taxon>metagenomes</taxon>
        <taxon>ecological metagenomes</taxon>
    </lineage>
</organism>